<dbReference type="PANTHER" id="PTHR45784:SF3">
    <property type="entry name" value="C-TYPE LECTIN DOMAIN FAMILY 4 MEMBER K-LIKE-RELATED"/>
    <property type="match status" value="1"/>
</dbReference>
<dbReference type="InterPro" id="IPR016187">
    <property type="entry name" value="CTDL_fold"/>
</dbReference>
<dbReference type="SMART" id="SM00034">
    <property type="entry name" value="CLECT"/>
    <property type="match status" value="1"/>
</dbReference>
<dbReference type="PANTHER" id="PTHR45784">
    <property type="entry name" value="C-TYPE LECTIN DOMAIN FAMILY 20 MEMBER A-RELATED"/>
    <property type="match status" value="1"/>
</dbReference>
<dbReference type="Gene3D" id="3.10.100.10">
    <property type="entry name" value="Mannose-Binding Protein A, subunit A"/>
    <property type="match status" value="1"/>
</dbReference>
<accession>A0A3P9L4A7</accession>
<dbReference type="InterPro" id="IPR001304">
    <property type="entry name" value="C-type_lectin-like"/>
</dbReference>
<dbReference type="Proteomes" id="UP000265180">
    <property type="component" value="Chromosome 18"/>
</dbReference>
<evidence type="ECO:0000313" key="3">
    <source>
        <dbReference type="Ensembl" id="ENSORLP00020015506.1"/>
    </source>
</evidence>
<keyword evidence="1" id="KW-1133">Transmembrane helix</keyword>
<feature type="transmembrane region" description="Helical" evidence="1">
    <location>
        <begin position="6"/>
        <end position="28"/>
    </location>
</feature>
<dbReference type="SUPFAM" id="SSF56436">
    <property type="entry name" value="C-type lectin-like"/>
    <property type="match status" value="1"/>
</dbReference>
<evidence type="ECO:0000259" key="2">
    <source>
        <dbReference type="PROSITE" id="PS50041"/>
    </source>
</evidence>
<sequence length="178" mass="20671">MGGVNYLVVMHFIDFLMCLLLICLLSVLDLHNSFFFANSLLSVSFAQTRQFYFVNTELSWTDAQSFCRREYTDLATIENAADVGAVLNTTSNYTGKVWIGLHDDLENSWKWSLNDSSFYVEREQTFKNWQLNQPNNLNGQQYCVAFLSGNSSQGKWDDRDCNEERGFVFFLYKPNRDL</sequence>
<dbReference type="Pfam" id="PF00059">
    <property type="entry name" value="Lectin_C"/>
    <property type="match status" value="1"/>
</dbReference>
<evidence type="ECO:0000256" key="1">
    <source>
        <dbReference type="SAM" id="Phobius"/>
    </source>
</evidence>
<reference evidence="3" key="3">
    <citation type="submission" date="2025-08" db="UniProtKB">
        <authorList>
            <consortium name="Ensembl"/>
        </authorList>
    </citation>
    <scope>IDENTIFICATION</scope>
    <source>
        <strain evidence="3">HNI</strain>
    </source>
</reference>
<dbReference type="InterPro" id="IPR016186">
    <property type="entry name" value="C-type_lectin-like/link_sf"/>
</dbReference>
<evidence type="ECO:0000313" key="4">
    <source>
        <dbReference type="Proteomes" id="UP000265180"/>
    </source>
</evidence>
<dbReference type="PROSITE" id="PS50041">
    <property type="entry name" value="C_TYPE_LECTIN_2"/>
    <property type="match status" value="1"/>
</dbReference>
<feature type="domain" description="C-type lectin" evidence="2">
    <location>
        <begin position="46"/>
        <end position="168"/>
    </location>
</feature>
<name>A0A3P9L4A7_ORYLA</name>
<keyword evidence="1" id="KW-0812">Transmembrane</keyword>
<protein>
    <recommendedName>
        <fullName evidence="2">C-type lectin domain-containing protein</fullName>
    </recommendedName>
</protein>
<organism evidence="3 4">
    <name type="scientific">Oryzias latipes</name>
    <name type="common">Japanese rice fish</name>
    <name type="synonym">Japanese killifish</name>
    <dbReference type="NCBI Taxonomy" id="8090"/>
    <lineage>
        <taxon>Eukaryota</taxon>
        <taxon>Metazoa</taxon>
        <taxon>Chordata</taxon>
        <taxon>Craniata</taxon>
        <taxon>Vertebrata</taxon>
        <taxon>Euteleostomi</taxon>
        <taxon>Actinopterygii</taxon>
        <taxon>Neopterygii</taxon>
        <taxon>Teleostei</taxon>
        <taxon>Neoteleostei</taxon>
        <taxon>Acanthomorphata</taxon>
        <taxon>Ovalentaria</taxon>
        <taxon>Atherinomorphae</taxon>
        <taxon>Beloniformes</taxon>
        <taxon>Adrianichthyidae</taxon>
        <taxon>Oryziinae</taxon>
        <taxon>Oryzias</taxon>
    </lineage>
</organism>
<reference key="1">
    <citation type="journal article" date="2007" name="Nature">
        <title>The medaka draft genome and insights into vertebrate genome evolution.</title>
        <authorList>
            <person name="Kasahara M."/>
            <person name="Naruse K."/>
            <person name="Sasaki S."/>
            <person name="Nakatani Y."/>
            <person name="Qu W."/>
            <person name="Ahsan B."/>
            <person name="Yamada T."/>
            <person name="Nagayasu Y."/>
            <person name="Doi K."/>
            <person name="Kasai Y."/>
            <person name="Jindo T."/>
            <person name="Kobayashi D."/>
            <person name="Shimada A."/>
            <person name="Toyoda A."/>
            <person name="Kuroki Y."/>
            <person name="Fujiyama A."/>
            <person name="Sasaki T."/>
            <person name="Shimizu A."/>
            <person name="Asakawa S."/>
            <person name="Shimizu N."/>
            <person name="Hashimoto S."/>
            <person name="Yang J."/>
            <person name="Lee Y."/>
            <person name="Matsushima K."/>
            <person name="Sugano S."/>
            <person name="Sakaizumi M."/>
            <person name="Narita T."/>
            <person name="Ohishi K."/>
            <person name="Haga S."/>
            <person name="Ohta F."/>
            <person name="Nomoto H."/>
            <person name="Nogata K."/>
            <person name="Morishita T."/>
            <person name="Endo T."/>
            <person name="Shin-I T."/>
            <person name="Takeda H."/>
            <person name="Morishita S."/>
            <person name="Kohara Y."/>
        </authorList>
    </citation>
    <scope>NUCLEOTIDE SEQUENCE [LARGE SCALE GENOMIC DNA]</scope>
    <source>
        <strain>Hd-rR</strain>
    </source>
</reference>
<keyword evidence="1" id="KW-0472">Membrane</keyword>
<proteinExistence type="predicted"/>
<dbReference type="Ensembl" id="ENSORLT00020023554.1">
    <property type="protein sequence ID" value="ENSORLP00020015506.1"/>
    <property type="gene ID" value="ENSORLG00020016514.1"/>
</dbReference>
<reference evidence="3" key="4">
    <citation type="submission" date="2025-09" db="UniProtKB">
        <authorList>
            <consortium name="Ensembl"/>
        </authorList>
    </citation>
    <scope>IDENTIFICATION</scope>
    <source>
        <strain evidence="3">HNI</strain>
    </source>
</reference>
<reference evidence="3 4" key="2">
    <citation type="submission" date="2017-04" db="EMBL/GenBank/DDBJ databases">
        <title>CpG methylation of centromeres and impact of large insertions on vertebrate speciation.</title>
        <authorList>
            <person name="Ichikawa K."/>
            <person name="Yoshimura J."/>
            <person name="Morishita S."/>
        </authorList>
    </citation>
    <scope>NUCLEOTIDE SEQUENCE</scope>
    <source>
        <strain evidence="3 4">HNI</strain>
    </source>
</reference>
<dbReference type="AlphaFoldDB" id="A0A3P9L4A7"/>